<organism evidence="1 4">
    <name type="scientific">Vibrio tubiashii ATCC 19109</name>
    <dbReference type="NCBI Taxonomy" id="1051646"/>
    <lineage>
        <taxon>Bacteria</taxon>
        <taxon>Pseudomonadati</taxon>
        <taxon>Pseudomonadota</taxon>
        <taxon>Gammaproteobacteria</taxon>
        <taxon>Vibrionales</taxon>
        <taxon>Vibrionaceae</taxon>
        <taxon>Vibrio</taxon>
        <taxon>Vibrio oreintalis group</taxon>
    </lineage>
</organism>
<dbReference type="PATRIC" id="fig|1051646.9.peg.4275"/>
<dbReference type="AlphaFoldDB" id="F9T6D6"/>
<dbReference type="Pfam" id="PF06629">
    <property type="entry name" value="MipA"/>
    <property type="match status" value="1"/>
</dbReference>
<dbReference type="RefSeq" id="WP_004745069.1">
    <property type="nucleotide sequence ID" value="NZ_AFWI01000152.1"/>
</dbReference>
<reference evidence="1 4" key="3">
    <citation type="submission" date="2014-08" db="EMBL/GenBank/DDBJ databases">
        <title>First Complete Genome Sequence of the Shellfish Pathogen Vibrio tubiashii.</title>
        <authorList>
            <person name="Richards G.P."/>
            <person name="Needleman D.S."/>
            <person name="Watson M.A."/>
            <person name="Bono J.L."/>
        </authorList>
    </citation>
    <scope>NUCLEOTIDE SEQUENCE [LARGE SCALE GENOMIC DNA]</scope>
    <source>
        <strain evidence="1 4">ATCC 19109</strain>
    </source>
</reference>
<name>F9T6D6_9VIBR</name>
<dbReference type="HOGENOM" id="CLU_643952_0_0_6"/>
<dbReference type="Proteomes" id="UP000030071">
    <property type="component" value="Chromosome 2"/>
</dbReference>
<dbReference type="KEGG" id="vtu:IX91_21760"/>
<reference evidence="2 3" key="2">
    <citation type="journal article" date="2012" name="Int. J. Syst. Evol. Microbiol.">
        <title>Vibrio caribbeanicus sp. nov., isolated from the marine sponge Scleritoderma cyanea.</title>
        <authorList>
            <person name="Hoffmann M."/>
            <person name="Monday S.R."/>
            <person name="Allard M.W."/>
            <person name="Strain E.A."/>
            <person name="Whittaker P."/>
            <person name="Naum M."/>
            <person name="McCarthy P.J."/>
            <person name="Lopez J.V."/>
            <person name="Fischer M."/>
            <person name="Brown E.W."/>
        </authorList>
    </citation>
    <scope>NUCLEOTIDE SEQUENCE [LARGE SCALE GENOMIC DNA]</scope>
    <source>
        <strain evidence="2 3">ATCC 19109</strain>
    </source>
</reference>
<sequence length="431" mass="49438">MKPILNISLFCLLILAKPSYSSSEHNWGVAAAVRTADIPFDTQQENDSVSTFIPLMYFENDHINFTGQEIQLKLLEHSNKVRLNAISKLRHIDIPHDYQNYLGGVSLDYGIQGIYNFDNHIKLKVDVLNDIENNKHTNLALEKNYRFDRLEVEPYLSIRFKDSQFNSSYYGAGLSNLSSSHDYSFGFTSQYRMSKYLYLLGSLNHRVLDKTVRKSTPINSESETEFYVGFGIFEFNKQKNNQLKRSNSKSYIRVAQGFATPSDMSNIVTLNVKPDENNNQLTSIFYGHHLTDNLFDYPIDVYISPGVAHHWSSSVQESSTEIVTLIKAYYTLNHSVRMRLGAGNGLSYVDKVPYIEHAEMSRKNKEVSHLMNYIDLSYDLNLGDLFNSKQLKDAWFGYSLHHRSAIFGTASQFGRITGGSNYNSLYLQFHF</sequence>
<dbReference type="InterPro" id="IPR010583">
    <property type="entry name" value="MipA"/>
</dbReference>
<dbReference type="EMBL" id="CP009355">
    <property type="protein sequence ID" value="AIW16709.1"/>
    <property type="molecule type" value="Genomic_DNA"/>
</dbReference>
<dbReference type="GeneID" id="23447351"/>
<proteinExistence type="predicted"/>
<gene>
    <name evidence="1" type="ORF">IX91_21760</name>
    <name evidence="2" type="ORF">VITU9109_13616</name>
</gene>
<protein>
    <recommendedName>
        <fullName evidence="5">MltA-interacting MipA family protein</fullName>
    </recommendedName>
</protein>
<keyword evidence="3" id="KW-1185">Reference proteome</keyword>
<reference evidence="2" key="1">
    <citation type="submission" date="2011-08" db="EMBL/GenBank/DDBJ databases">
        <authorList>
            <person name="Hoffman M."/>
            <person name="Strain E.A."/>
            <person name="Brown E."/>
            <person name="Allard M.W."/>
        </authorList>
    </citation>
    <scope>NUCLEOTIDE SEQUENCE</scope>
    <source>
        <strain evidence="2">ATCC 19109</strain>
    </source>
</reference>
<dbReference type="eggNOG" id="COG3713">
    <property type="taxonomic scope" value="Bacteria"/>
</dbReference>
<dbReference type="EMBL" id="AFWI01000152">
    <property type="protein sequence ID" value="EGU54599.1"/>
    <property type="molecule type" value="Genomic_DNA"/>
</dbReference>
<evidence type="ECO:0000313" key="1">
    <source>
        <dbReference type="EMBL" id="AIW16709.1"/>
    </source>
</evidence>
<evidence type="ECO:0000313" key="4">
    <source>
        <dbReference type="Proteomes" id="UP000030071"/>
    </source>
</evidence>
<evidence type="ECO:0000313" key="3">
    <source>
        <dbReference type="Proteomes" id="UP000003836"/>
    </source>
</evidence>
<evidence type="ECO:0000313" key="2">
    <source>
        <dbReference type="EMBL" id="EGU54599.1"/>
    </source>
</evidence>
<accession>F9T6D6</accession>
<evidence type="ECO:0008006" key="5">
    <source>
        <dbReference type="Google" id="ProtNLM"/>
    </source>
</evidence>
<dbReference type="Proteomes" id="UP000003836">
    <property type="component" value="Unassembled WGS sequence"/>
</dbReference>